<dbReference type="Proteomes" id="UP000676325">
    <property type="component" value="Unassembled WGS sequence"/>
</dbReference>
<gene>
    <name evidence="1" type="ORF">KDK95_08435</name>
</gene>
<sequence>MPPVAKPKRPDARSPFVFEVREFGRRPGAMRQFDRDLPAGQLIGGEGSSLDGLYTAEGADLLLDLRLESVVEGVLATGRVSGSLVAECVRCLDPVEVEVDADFQELFYYDLEDLTPEELEEAVSVVEDLLDTEALVRDAVMLELPLQPLCEPDCPGLCPECGASLAEDPDHSHETVDPRWAALGALKDASDS</sequence>
<dbReference type="AlphaFoldDB" id="A0A941E4W0"/>
<dbReference type="InterPro" id="IPR003772">
    <property type="entry name" value="YceD"/>
</dbReference>
<accession>A0A941E4W0</accession>
<reference evidence="1" key="1">
    <citation type="submission" date="2021-04" db="EMBL/GenBank/DDBJ databases">
        <title>Genome based classification of Actinospica acidithermotolerans sp. nov., an actinobacterium isolated from an Indonesian hot spring.</title>
        <authorList>
            <person name="Kusuma A.B."/>
            <person name="Putra K.E."/>
            <person name="Nafisah S."/>
            <person name="Loh J."/>
            <person name="Nouioui I."/>
            <person name="Goodfellow M."/>
        </authorList>
    </citation>
    <scope>NUCLEOTIDE SEQUENCE</scope>
    <source>
        <strain evidence="1">MGRD01-02</strain>
    </source>
</reference>
<dbReference type="Pfam" id="PF02620">
    <property type="entry name" value="YceD"/>
    <property type="match status" value="1"/>
</dbReference>
<keyword evidence="2" id="KW-1185">Reference proteome</keyword>
<protein>
    <submittedName>
        <fullName evidence="1">DUF177 domain-containing protein</fullName>
    </submittedName>
</protein>
<comment type="caution">
    <text evidence="1">The sequence shown here is derived from an EMBL/GenBank/DDBJ whole genome shotgun (WGS) entry which is preliminary data.</text>
</comment>
<proteinExistence type="predicted"/>
<dbReference type="RefSeq" id="WP_212517470.1">
    <property type="nucleotide sequence ID" value="NZ_JAGSOH010000015.1"/>
</dbReference>
<dbReference type="PANTHER" id="PTHR34374:SF1">
    <property type="entry name" value="LARGE RIBOSOMAL RNA SUBUNIT ACCUMULATION PROTEIN YCED HOMOLOG 1, CHLOROPLASTIC"/>
    <property type="match status" value="1"/>
</dbReference>
<name>A0A941E4W0_9ACTN</name>
<dbReference type="EMBL" id="JAGSOH010000015">
    <property type="protein sequence ID" value="MBR7826325.1"/>
    <property type="molecule type" value="Genomic_DNA"/>
</dbReference>
<dbReference type="PANTHER" id="PTHR34374">
    <property type="entry name" value="LARGE RIBOSOMAL RNA SUBUNIT ACCUMULATION PROTEIN YCED HOMOLOG 1, CHLOROPLASTIC"/>
    <property type="match status" value="1"/>
</dbReference>
<organism evidence="1 2">
    <name type="scientific">Actinospica acidithermotolerans</name>
    <dbReference type="NCBI Taxonomy" id="2828514"/>
    <lineage>
        <taxon>Bacteria</taxon>
        <taxon>Bacillati</taxon>
        <taxon>Actinomycetota</taxon>
        <taxon>Actinomycetes</taxon>
        <taxon>Catenulisporales</taxon>
        <taxon>Actinospicaceae</taxon>
        <taxon>Actinospica</taxon>
    </lineage>
</organism>
<evidence type="ECO:0000313" key="2">
    <source>
        <dbReference type="Proteomes" id="UP000676325"/>
    </source>
</evidence>
<evidence type="ECO:0000313" key="1">
    <source>
        <dbReference type="EMBL" id="MBR7826325.1"/>
    </source>
</evidence>